<protein>
    <submittedName>
        <fullName evidence="1">Uncharacterized protein</fullName>
    </submittedName>
</protein>
<reference evidence="1" key="1">
    <citation type="submission" date="2018-10" db="EMBL/GenBank/DDBJ databases">
        <title>Iterative Subtractive Binning of Freshwater Chronoseries Metagenomes Recovers Nearly Complete Genomes from over Four Hundred Novel Species.</title>
        <authorList>
            <person name="Rodriguez-R L.M."/>
            <person name="Tsementzi D."/>
            <person name="Luo C."/>
            <person name="Konstantinidis K.T."/>
        </authorList>
    </citation>
    <scope>NUCLEOTIDE SEQUENCE</scope>
    <source>
        <strain evidence="1">WB5_2A_028</strain>
    </source>
</reference>
<gene>
    <name evidence="1" type="ORF">EBT44_07080</name>
</gene>
<comment type="caution">
    <text evidence="1">The sequence shown here is derived from an EMBL/GenBank/DDBJ whole genome shotgun (WGS) entry which is preliminary data.</text>
</comment>
<dbReference type="Proteomes" id="UP000740727">
    <property type="component" value="Unassembled WGS sequence"/>
</dbReference>
<evidence type="ECO:0000313" key="1">
    <source>
        <dbReference type="EMBL" id="NBR94562.1"/>
    </source>
</evidence>
<dbReference type="Gene3D" id="2.40.30.20">
    <property type="match status" value="1"/>
</dbReference>
<organism evidence="1 2">
    <name type="scientific">Candidatus Fonsibacter lacus</name>
    <dbReference type="NCBI Taxonomy" id="2576439"/>
    <lineage>
        <taxon>Bacteria</taxon>
        <taxon>Pseudomonadati</taxon>
        <taxon>Pseudomonadota</taxon>
        <taxon>Alphaproteobacteria</taxon>
        <taxon>Candidatus Pelagibacterales</taxon>
        <taxon>Candidatus Pelagibacterales incertae sedis</taxon>
        <taxon>Candidatus Fonsibacter</taxon>
    </lineage>
</organism>
<proteinExistence type="predicted"/>
<name>A0A965GDY2_9PROT</name>
<feature type="non-terminal residue" evidence="1">
    <location>
        <position position="1"/>
    </location>
</feature>
<dbReference type="EMBL" id="RFXN01000198">
    <property type="protein sequence ID" value="NBR94562.1"/>
    <property type="molecule type" value="Genomic_DNA"/>
</dbReference>
<dbReference type="AlphaFoldDB" id="A0A965GDY2"/>
<accession>A0A965GDY2</accession>
<dbReference type="InterPro" id="IPR023366">
    <property type="entry name" value="ATP_synth_asu-like_sf"/>
</dbReference>
<evidence type="ECO:0000313" key="2">
    <source>
        <dbReference type="Proteomes" id="UP000740727"/>
    </source>
</evidence>
<sequence length="284" mass="30859">NAGTITNKALTSNVATLTTSAAHGLAVDDEVWVEGVDVTFNGKYTVTAVGSTTTFSYAKTASNVSSTAVSSSTALVNKIGSINIEDESTLASTGYLTTGYIRYGTLEPKNFKRLLARGDFTYGSLTLETVDKDGTEYDHITYETGVTAVEVGTSQPDTAQEYVAFKFILNRDTTTTSQGPVFKGYQAKATIATPRQRVMKFPVYCFDIETDRYNVVSGYEGKALARLQLLEGVEENGDVVTWQDLTTGESRQVVIEQISFTRMTPPDKRFDGFGGVIEITIRTV</sequence>